<dbReference type="eggNOG" id="COG4964">
    <property type="taxonomic scope" value="Bacteria"/>
</dbReference>
<reference evidence="6 7" key="1">
    <citation type="journal article" date="2014" name="Genome Announc.">
        <title>Draft Genome Sequence of Lutibaculum baratangense Strain AMV1T, Isolated from a Mud Volcano in Andamans, India.</title>
        <authorList>
            <person name="Singh A."/>
            <person name="Sreenivas A."/>
            <person name="Sathyanarayana Reddy G."/>
            <person name="Pinnaka A.K."/>
            <person name="Shivaji S."/>
        </authorList>
    </citation>
    <scope>NUCLEOTIDE SEQUENCE [LARGE SCALE GENOMIC DNA]</scope>
    <source>
        <strain evidence="6 7">AMV1</strain>
    </source>
</reference>
<feature type="domain" description="Type II/III secretion system secretin-like" evidence="3">
    <location>
        <begin position="292"/>
        <end position="456"/>
    </location>
</feature>
<evidence type="ECO:0000256" key="1">
    <source>
        <dbReference type="RuleBase" id="RU004003"/>
    </source>
</evidence>
<dbReference type="OrthoDB" id="9775455at2"/>
<dbReference type="PANTHER" id="PTHR30332">
    <property type="entry name" value="PROBABLE GENERAL SECRETION PATHWAY PROTEIN D"/>
    <property type="match status" value="1"/>
</dbReference>
<comment type="caution">
    <text evidence="6">The sequence shown here is derived from an EMBL/GenBank/DDBJ whole genome shotgun (WGS) entry which is preliminary data.</text>
</comment>
<dbReference type="EMBL" id="AWXZ01000029">
    <property type="protein sequence ID" value="ESR24823.1"/>
    <property type="molecule type" value="Genomic_DNA"/>
</dbReference>
<dbReference type="InterPro" id="IPR007055">
    <property type="entry name" value="BON_dom"/>
</dbReference>
<dbReference type="InterPro" id="IPR001775">
    <property type="entry name" value="GspD/PilQ"/>
</dbReference>
<evidence type="ECO:0000256" key="2">
    <source>
        <dbReference type="SAM" id="SignalP"/>
    </source>
</evidence>
<dbReference type="InterPro" id="IPR050810">
    <property type="entry name" value="Bact_Secretion_Sys_Channel"/>
</dbReference>
<dbReference type="PRINTS" id="PR00811">
    <property type="entry name" value="BCTERIALGSPD"/>
</dbReference>
<evidence type="ECO:0000313" key="7">
    <source>
        <dbReference type="Proteomes" id="UP000017819"/>
    </source>
</evidence>
<dbReference type="Pfam" id="PF13629">
    <property type="entry name" value="T2SS-T3SS_pil_N"/>
    <property type="match status" value="1"/>
</dbReference>
<keyword evidence="2" id="KW-0732">Signal</keyword>
<name>V4TF68_9HYPH</name>
<dbReference type="STRING" id="631454.N177_2146"/>
<feature type="domain" description="Pilus formation protein N-terminal" evidence="5">
    <location>
        <begin position="52"/>
        <end position="122"/>
    </location>
</feature>
<evidence type="ECO:0000259" key="4">
    <source>
        <dbReference type="Pfam" id="PF04972"/>
    </source>
</evidence>
<dbReference type="GO" id="GO:0015627">
    <property type="term" value="C:type II protein secretion system complex"/>
    <property type="evidence" value="ECO:0007669"/>
    <property type="project" value="TreeGrafter"/>
</dbReference>
<dbReference type="PRINTS" id="PR01032">
    <property type="entry name" value="PHAGEIV"/>
</dbReference>
<dbReference type="Proteomes" id="UP000017819">
    <property type="component" value="Unassembled WGS sequence"/>
</dbReference>
<comment type="similarity">
    <text evidence="1">Belongs to the bacterial secretin family.</text>
</comment>
<feature type="domain" description="BON" evidence="4">
    <location>
        <begin position="130"/>
        <end position="184"/>
    </location>
</feature>
<gene>
    <name evidence="6" type="ORF">N177_2146</name>
</gene>
<keyword evidence="7" id="KW-1185">Reference proteome</keyword>
<dbReference type="PANTHER" id="PTHR30332:SF17">
    <property type="entry name" value="TYPE IV PILIATION SYSTEM PROTEIN DR_0774-RELATED"/>
    <property type="match status" value="1"/>
</dbReference>
<feature type="signal peptide" evidence="2">
    <location>
        <begin position="1"/>
        <end position="37"/>
    </location>
</feature>
<accession>V4TF68</accession>
<organism evidence="6 7">
    <name type="scientific">Lutibaculum baratangense AMV1</name>
    <dbReference type="NCBI Taxonomy" id="631454"/>
    <lineage>
        <taxon>Bacteria</taxon>
        <taxon>Pseudomonadati</taxon>
        <taxon>Pseudomonadota</taxon>
        <taxon>Alphaproteobacteria</taxon>
        <taxon>Hyphomicrobiales</taxon>
        <taxon>Tepidamorphaceae</taxon>
        <taxon>Lutibaculum</taxon>
    </lineage>
</organism>
<dbReference type="Pfam" id="PF00263">
    <property type="entry name" value="Secretin"/>
    <property type="match status" value="1"/>
</dbReference>
<dbReference type="PATRIC" id="fig|631454.5.peg.2115"/>
<protein>
    <submittedName>
        <fullName evidence="6">Type II/IV secretion system secretin RcpA/CpaC, associated with Flp pilus assembly</fullName>
    </submittedName>
</protein>
<evidence type="ECO:0000313" key="6">
    <source>
        <dbReference type="EMBL" id="ESR24823.1"/>
    </source>
</evidence>
<dbReference type="Pfam" id="PF04972">
    <property type="entry name" value="BON"/>
    <property type="match status" value="1"/>
</dbReference>
<dbReference type="AlphaFoldDB" id="V4TF68"/>
<evidence type="ECO:0000259" key="3">
    <source>
        <dbReference type="Pfam" id="PF00263"/>
    </source>
</evidence>
<feature type="chain" id="PRO_5004728489" evidence="2">
    <location>
        <begin position="38"/>
        <end position="508"/>
    </location>
</feature>
<sequence>MNRLSRILAPHRSHLAMLAGAALLTVAAPGLAPQALAQQSHMSISPAELSSSRDVALGLGKSLVIDLPRDAKDVLVANPTVADAVMRTARRAYLIGMTVGQTNVFFFDEAGRQIAVLEVNVARDTHAIGQTIRQLIPGSQVKVEAAADNIVLTGSVRTPADAKTAADIAARYIGEPEKVLNMISSAGSEQVHLKVTIAEVKRSVLKQLGVNLSFLGANNRLSGQISNPFSVNGPISDTSVVATLGNATCRALAGGDYAPGEIIPVVPDLISNACSNLGGAVDGDLVSAQIRAMEQQGLMRVLAEPTLSAISGETADFLAGGEFPVITGVDRDTGAPTLEFKQFGVALGFTPVVQSGGRISMKVRTEASELSNEGAVTIANGYAIPGLQVRRAETTVELPSGGSLVLAGLIQQESRQAFNGVPGLKDVPILGALFRSRDYINNETELVVFATPYLVKPVAAKELTRPDKNLAPASDPAAILLGRFNRLYGVGGATPTGGYQGQVGFIVE</sequence>
<dbReference type="InterPro" id="IPR004846">
    <property type="entry name" value="T2SS/T3SS_dom"/>
</dbReference>
<dbReference type="InterPro" id="IPR032789">
    <property type="entry name" value="T2SS-T3SS_pil_N"/>
</dbReference>
<proteinExistence type="inferred from homology"/>
<dbReference type="GO" id="GO:0009306">
    <property type="term" value="P:protein secretion"/>
    <property type="evidence" value="ECO:0007669"/>
    <property type="project" value="InterPro"/>
</dbReference>
<evidence type="ECO:0000259" key="5">
    <source>
        <dbReference type="Pfam" id="PF13629"/>
    </source>
</evidence>